<name>A0AAV4DLZ6_9GAST</name>
<dbReference type="AlphaFoldDB" id="A0AAV4DLZ6"/>
<sequence>MEPILEEVTAQPLVPTVAGGAIETEEKVWMEDNDKFEGLQLLTDDLLRSSLSMMNYIYERYAEAKAKVAEGQKRVLQGNLLKHRIHSKLHHMNKYCDRKVYHLQKISTVQSSDSDLSLITVDY</sequence>
<reference evidence="1 2" key="1">
    <citation type="journal article" date="2021" name="Elife">
        <title>Chloroplast acquisition without the gene transfer in kleptoplastic sea slugs, Plakobranchus ocellatus.</title>
        <authorList>
            <person name="Maeda T."/>
            <person name="Takahashi S."/>
            <person name="Yoshida T."/>
            <person name="Shimamura S."/>
            <person name="Takaki Y."/>
            <person name="Nagai Y."/>
            <person name="Toyoda A."/>
            <person name="Suzuki Y."/>
            <person name="Arimoto A."/>
            <person name="Ishii H."/>
            <person name="Satoh N."/>
            <person name="Nishiyama T."/>
            <person name="Hasebe M."/>
            <person name="Maruyama T."/>
            <person name="Minagawa J."/>
            <person name="Obokata J."/>
            <person name="Shigenobu S."/>
        </authorList>
    </citation>
    <scope>NUCLEOTIDE SEQUENCE [LARGE SCALE GENOMIC DNA]</scope>
</reference>
<evidence type="ECO:0000313" key="1">
    <source>
        <dbReference type="EMBL" id="GFO45267.1"/>
    </source>
</evidence>
<proteinExistence type="predicted"/>
<comment type="caution">
    <text evidence="1">The sequence shown here is derived from an EMBL/GenBank/DDBJ whole genome shotgun (WGS) entry which is preliminary data.</text>
</comment>
<protein>
    <submittedName>
        <fullName evidence="1">Uncharacterized protein</fullName>
    </submittedName>
</protein>
<dbReference type="EMBL" id="BLXT01008033">
    <property type="protein sequence ID" value="GFO45267.1"/>
    <property type="molecule type" value="Genomic_DNA"/>
</dbReference>
<keyword evidence="2" id="KW-1185">Reference proteome</keyword>
<organism evidence="1 2">
    <name type="scientific">Plakobranchus ocellatus</name>
    <dbReference type="NCBI Taxonomy" id="259542"/>
    <lineage>
        <taxon>Eukaryota</taxon>
        <taxon>Metazoa</taxon>
        <taxon>Spiralia</taxon>
        <taxon>Lophotrochozoa</taxon>
        <taxon>Mollusca</taxon>
        <taxon>Gastropoda</taxon>
        <taxon>Heterobranchia</taxon>
        <taxon>Euthyneura</taxon>
        <taxon>Panpulmonata</taxon>
        <taxon>Sacoglossa</taxon>
        <taxon>Placobranchoidea</taxon>
        <taxon>Plakobranchidae</taxon>
        <taxon>Plakobranchus</taxon>
    </lineage>
</organism>
<dbReference type="Proteomes" id="UP000735302">
    <property type="component" value="Unassembled WGS sequence"/>
</dbReference>
<evidence type="ECO:0000313" key="2">
    <source>
        <dbReference type="Proteomes" id="UP000735302"/>
    </source>
</evidence>
<gene>
    <name evidence="1" type="ORF">PoB_007177200</name>
</gene>
<accession>A0AAV4DLZ6</accession>